<evidence type="ECO:0000313" key="3">
    <source>
        <dbReference type="Proteomes" id="UP000650485"/>
    </source>
</evidence>
<dbReference type="Gene3D" id="2.40.50.140">
    <property type="entry name" value="Nucleic acid-binding proteins"/>
    <property type="match status" value="1"/>
</dbReference>
<protein>
    <submittedName>
        <fullName evidence="2">PHP domain-containing protein</fullName>
    </submittedName>
</protein>
<dbReference type="CDD" id="cd04484">
    <property type="entry name" value="polC_OBF"/>
    <property type="match status" value="1"/>
</dbReference>
<dbReference type="SUPFAM" id="SSF89550">
    <property type="entry name" value="PHP domain-like"/>
    <property type="match status" value="1"/>
</dbReference>
<dbReference type="InterPro" id="IPR004805">
    <property type="entry name" value="DnaE2/DnaE/PolC"/>
</dbReference>
<dbReference type="InterPro" id="IPR003141">
    <property type="entry name" value="Pol/His_phosphatase_N"/>
</dbReference>
<comment type="caution">
    <text evidence="2">The sequence shown here is derived from an EMBL/GenBank/DDBJ whole genome shotgun (WGS) entry which is preliminary data.</text>
</comment>
<dbReference type="GO" id="GO:0006260">
    <property type="term" value="P:DNA replication"/>
    <property type="evidence" value="ECO:0007669"/>
    <property type="project" value="InterPro"/>
</dbReference>
<dbReference type="Pfam" id="PF14480">
    <property type="entry name" value="DNA_pol3_a_NI"/>
    <property type="match status" value="1"/>
</dbReference>
<dbReference type="AlphaFoldDB" id="A0A923NE32"/>
<dbReference type="InterPro" id="IPR028112">
    <property type="entry name" value="DNA_PolC-type_N_I"/>
</dbReference>
<proteinExistence type="predicted"/>
<organism evidence="2 3">
    <name type="scientific">Weissella confusa</name>
    <name type="common">Lactobacillus confusus</name>
    <dbReference type="NCBI Taxonomy" id="1583"/>
    <lineage>
        <taxon>Bacteria</taxon>
        <taxon>Bacillati</taxon>
        <taxon>Bacillota</taxon>
        <taxon>Bacilli</taxon>
        <taxon>Lactobacillales</taxon>
        <taxon>Lactobacillaceae</taxon>
        <taxon>Weissella</taxon>
    </lineage>
</organism>
<dbReference type="Pfam" id="PF02811">
    <property type="entry name" value="PHP"/>
    <property type="match status" value="1"/>
</dbReference>
<dbReference type="InterPro" id="IPR004013">
    <property type="entry name" value="PHP_dom"/>
</dbReference>
<dbReference type="EMBL" id="JACSZT010000003">
    <property type="protein sequence ID" value="MBC6498273.1"/>
    <property type="molecule type" value="Genomic_DNA"/>
</dbReference>
<feature type="domain" description="Polymerase/histidinol phosphatase N-terminal" evidence="1">
    <location>
        <begin position="30"/>
        <end position="94"/>
    </location>
</feature>
<dbReference type="PANTHER" id="PTHR32294:SF5">
    <property type="entry name" value="DNA POLYMERASE III POLC-TYPE"/>
    <property type="match status" value="1"/>
</dbReference>
<dbReference type="Gene3D" id="3.20.20.140">
    <property type="entry name" value="Metal-dependent hydrolases"/>
    <property type="match status" value="1"/>
</dbReference>
<dbReference type="InterPro" id="IPR012340">
    <property type="entry name" value="NA-bd_OB-fold"/>
</dbReference>
<dbReference type="InterPro" id="IPR016195">
    <property type="entry name" value="Pol/histidinol_Pase-like"/>
</dbReference>
<evidence type="ECO:0000313" key="2">
    <source>
        <dbReference type="EMBL" id="MBC6498273.1"/>
    </source>
</evidence>
<accession>A0A923NE32</accession>
<dbReference type="GO" id="GO:0008408">
    <property type="term" value="F:3'-5' exonuclease activity"/>
    <property type="evidence" value="ECO:0007669"/>
    <property type="project" value="InterPro"/>
</dbReference>
<dbReference type="SMART" id="SM00481">
    <property type="entry name" value="POLIIIAc"/>
    <property type="match status" value="1"/>
</dbReference>
<reference evidence="2" key="1">
    <citation type="submission" date="2020-08" db="EMBL/GenBank/DDBJ databases">
        <title>Complete genome sequence of Weissella confusa strain FS54 provides insights into metabolic potential.</title>
        <authorList>
            <person name="Fhoula I."/>
            <person name="Najjari A."/>
            <person name="Lekired A."/>
            <person name="Bessrour-Aouam N."/>
            <person name="Jaballah S."/>
            <person name="Klibi N."/>
            <person name="Ouzari H.-I."/>
        </authorList>
    </citation>
    <scope>NUCLEOTIDE SEQUENCE</scope>
    <source>
        <strain evidence="2">FS54</strain>
    </source>
</reference>
<dbReference type="Proteomes" id="UP000650485">
    <property type="component" value="Unassembled WGS sequence"/>
</dbReference>
<sequence length="439" mass="48865">MSAVRMVKGNVVAEFSEFIDPGFPLSQTTVDLTSMSTMDATNGIGDYVKQAAKWGMDAIAVTDTAGAQGFPEAASSAAKNDIKMIYGVEVNLVEDGEPIIFDENDEAFFADLKPGTWIRARGPIQQDDFVRDLTMTAYDIEVIKHAPRIDPYEGEKKRIELHTHSVIPGTLGRKIASDAEITKMADIETEERSVIVEGYVFDAEVRVLKSERQLLTMKVTDYTSSFILKKFSRYKKLGVGYQLPFNIQVDEQLAAESHAQVMAQRAAQDQQLAEMAKVQIEQAAKQRQSAPRNGGGSGATQPDAQQIVDYWTWVLQQHQNEPGAFRQAFAHVLPQIADNQLRLTFDTAVWANYARQTGLPIIESTLQYEEVPASLQQTALTKLAVHKQSKVWQFHLEMPALPPVQDMAALVARMQTAFANIAQTTYQLHLTDRRIARSA</sequence>
<gene>
    <name evidence="2" type="ORF">H7R52_02465</name>
</gene>
<name>A0A923NE32_WEICO</name>
<dbReference type="PANTHER" id="PTHR32294">
    <property type="entry name" value="DNA POLYMERASE III SUBUNIT ALPHA"/>
    <property type="match status" value="1"/>
</dbReference>
<evidence type="ECO:0000259" key="1">
    <source>
        <dbReference type="SMART" id="SM00481"/>
    </source>
</evidence>